<dbReference type="EMBL" id="JASBQV010000036">
    <property type="protein sequence ID" value="MDI3236303.1"/>
    <property type="molecule type" value="Genomic_DNA"/>
</dbReference>
<proteinExistence type="predicted"/>
<dbReference type="PROSITE" id="PS51257">
    <property type="entry name" value="PROKAR_LIPOPROTEIN"/>
    <property type="match status" value="1"/>
</dbReference>
<evidence type="ECO:0000313" key="3">
    <source>
        <dbReference type="Proteomes" id="UP001243286"/>
    </source>
</evidence>
<feature type="chain" id="PRO_5046508516" description="Lipoprotein" evidence="1">
    <location>
        <begin position="24"/>
        <end position="204"/>
    </location>
</feature>
<evidence type="ECO:0008006" key="4">
    <source>
        <dbReference type="Google" id="ProtNLM"/>
    </source>
</evidence>
<organism evidence="2 3">
    <name type="scientific">Exiguobacterium antarcticum</name>
    <dbReference type="NCBI Taxonomy" id="132920"/>
    <lineage>
        <taxon>Bacteria</taxon>
        <taxon>Bacillati</taxon>
        <taxon>Bacillota</taxon>
        <taxon>Bacilli</taxon>
        <taxon>Bacillales</taxon>
        <taxon>Bacillales Family XII. Incertae Sedis</taxon>
        <taxon>Exiguobacterium</taxon>
    </lineage>
</organism>
<reference evidence="2 3" key="1">
    <citation type="submission" date="2023-04" db="EMBL/GenBank/DDBJ databases">
        <title>Antarctic isolates genomes.</title>
        <authorList>
            <person name="Dimov S.G."/>
        </authorList>
    </citation>
    <scope>NUCLEOTIDE SEQUENCE [LARGE SCALE GENOMIC DNA]</scope>
    <source>
        <strain evidence="2 3">AL19</strain>
    </source>
</reference>
<comment type="caution">
    <text evidence="2">The sequence shown here is derived from an EMBL/GenBank/DDBJ whole genome shotgun (WGS) entry which is preliminary data.</text>
</comment>
<dbReference type="RefSeq" id="WP_282357325.1">
    <property type="nucleotide sequence ID" value="NZ_JASBQV010000036.1"/>
</dbReference>
<dbReference type="Proteomes" id="UP001243286">
    <property type="component" value="Unassembled WGS sequence"/>
</dbReference>
<feature type="signal peptide" evidence="1">
    <location>
        <begin position="1"/>
        <end position="23"/>
    </location>
</feature>
<sequence>MLKPILVCSLSTLLLAGCSSEEAVPKKVIQPTELPLTLKRDTSKNPSDSDKTEAVYTMTGQTDKPLYLNGIEYFASGEQKIWFSETIKPGQYDGEKLKLGEEFDTIKGYRSYMYDLDGLMQEKSEESDDLKKIMMSGVEFRSKSFRPSEYELLMFEKSTMQETMGGKSMDSIDSPEDIKLKKGERAFTISLSTTPVGGSSDDTL</sequence>
<protein>
    <recommendedName>
        <fullName evidence="4">Lipoprotein</fullName>
    </recommendedName>
</protein>
<accession>A0ABT6R5S0</accession>
<gene>
    <name evidence="2" type="ORF">QK289_14915</name>
</gene>
<keyword evidence="1" id="KW-0732">Signal</keyword>
<evidence type="ECO:0000313" key="2">
    <source>
        <dbReference type="EMBL" id="MDI3236303.1"/>
    </source>
</evidence>
<evidence type="ECO:0000256" key="1">
    <source>
        <dbReference type="SAM" id="SignalP"/>
    </source>
</evidence>
<keyword evidence="3" id="KW-1185">Reference proteome</keyword>
<name>A0ABT6R5S0_9BACL</name>